<sequence length="45" mass="4975">MESTSELPVNELNGFLDLSGGLPTCPPRRLVGNTEKPFPVYRREG</sequence>
<accession>A0A1G8LGN3</accession>
<gene>
    <name evidence="1" type="ORF">SAMN04487909_10565</name>
</gene>
<dbReference type="AlphaFoldDB" id="A0A1G8LGN3"/>
<organism evidence="1 2">
    <name type="scientific">Aneurinibacillus migulanus</name>
    <name type="common">Bacillus migulanus</name>
    <dbReference type="NCBI Taxonomy" id="47500"/>
    <lineage>
        <taxon>Bacteria</taxon>
        <taxon>Bacillati</taxon>
        <taxon>Bacillota</taxon>
        <taxon>Bacilli</taxon>
        <taxon>Bacillales</taxon>
        <taxon>Paenibacillaceae</taxon>
        <taxon>Aneurinibacillus group</taxon>
        <taxon>Aneurinibacillus</taxon>
    </lineage>
</organism>
<reference evidence="1 2" key="1">
    <citation type="submission" date="2016-10" db="EMBL/GenBank/DDBJ databases">
        <authorList>
            <person name="de Groot N.N."/>
        </authorList>
    </citation>
    <scope>NUCLEOTIDE SEQUENCE [LARGE SCALE GENOMIC DNA]</scope>
    <source>
        <strain evidence="1 2">DSM 2895</strain>
    </source>
</reference>
<evidence type="ECO:0000313" key="2">
    <source>
        <dbReference type="Proteomes" id="UP000182836"/>
    </source>
</evidence>
<evidence type="ECO:0000313" key="1">
    <source>
        <dbReference type="EMBL" id="SDI54851.1"/>
    </source>
</evidence>
<dbReference type="Proteomes" id="UP000182836">
    <property type="component" value="Unassembled WGS sequence"/>
</dbReference>
<protein>
    <submittedName>
        <fullName evidence="1">Uncharacterized protein</fullName>
    </submittedName>
</protein>
<proteinExistence type="predicted"/>
<name>A0A1G8LGN3_ANEMI</name>
<dbReference type="EMBL" id="FNED01000005">
    <property type="protein sequence ID" value="SDI54851.1"/>
    <property type="molecule type" value="Genomic_DNA"/>
</dbReference>